<dbReference type="AlphaFoldDB" id="D6YT51"/>
<gene>
    <name evidence="2" type="ordered locus">wcw_1909</name>
</gene>
<protein>
    <submittedName>
        <fullName evidence="2">Putative general secretion pathway protein G</fullName>
    </submittedName>
</protein>
<dbReference type="Proteomes" id="UP000001505">
    <property type="component" value="Chromosome"/>
</dbReference>
<dbReference type="SUPFAM" id="SSF54523">
    <property type="entry name" value="Pili subunits"/>
    <property type="match status" value="1"/>
</dbReference>
<keyword evidence="3" id="KW-1185">Reference proteome</keyword>
<organism evidence="2 3">
    <name type="scientific">Waddlia chondrophila (strain ATCC VR-1470 / WSU 86-1044)</name>
    <dbReference type="NCBI Taxonomy" id="716544"/>
    <lineage>
        <taxon>Bacteria</taxon>
        <taxon>Pseudomonadati</taxon>
        <taxon>Chlamydiota</taxon>
        <taxon>Chlamydiia</taxon>
        <taxon>Parachlamydiales</taxon>
        <taxon>Waddliaceae</taxon>
        <taxon>Waddlia</taxon>
    </lineage>
</organism>
<dbReference type="KEGG" id="wch:wcw_1909"/>
<accession>D6YT51</accession>
<proteinExistence type="predicted"/>
<feature type="transmembrane region" description="Helical" evidence="1">
    <location>
        <begin position="12"/>
        <end position="32"/>
    </location>
</feature>
<keyword evidence="1" id="KW-0472">Membrane</keyword>
<keyword evidence="1" id="KW-1133">Transmembrane helix</keyword>
<dbReference type="Gene3D" id="3.30.700.10">
    <property type="entry name" value="Glycoprotein, Type 4 Pilin"/>
    <property type="match status" value="1"/>
</dbReference>
<dbReference type="RefSeq" id="WP_013182939.1">
    <property type="nucleotide sequence ID" value="NC_014225.1"/>
</dbReference>
<dbReference type="EMBL" id="CP001928">
    <property type="protein sequence ID" value="ADI39246.1"/>
    <property type="molecule type" value="Genomic_DNA"/>
</dbReference>
<sequence length="124" mass="14171">MNTMTVKRRYITLIEMIIVITLIGIIMGALAWRYTGALDKGRAFKTETGMARLETILNLAVAERPGLIDDIDSEWKKLVEKSSLVDDPNKLIYDGWGDEYDVSVEGGEIIIRSENYENYRRENP</sequence>
<reference evidence="2 3" key="1">
    <citation type="journal article" date="2010" name="PLoS ONE">
        <title>The Waddlia genome: a window into chlamydial biology.</title>
        <authorList>
            <person name="Bertelli C."/>
            <person name="Collyn F."/>
            <person name="Croxatto A."/>
            <person name="Ruckert C."/>
            <person name="Polkinghorne A."/>
            <person name="Kebbi-Beghdadi C."/>
            <person name="Goesmann A."/>
            <person name="Vaughan L."/>
            <person name="Greub G."/>
        </authorList>
    </citation>
    <scope>NUCLEOTIDE SEQUENCE [LARGE SCALE GENOMIC DNA]</scope>
    <source>
        <strain evidence="3">ATCC VR-1470 / WSU 86-1044</strain>
    </source>
</reference>
<evidence type="ECO:0000313" key="3">
    <source>
        <dbReference type="Proteomes" id="UP000001505"/>
    </source>
</evidence>
<evidence type="ECO:0000256" key="1">
    <source>
        <dbReference type="SAM" id="Phobius"/>
    </source>
</evidence>
<dbReference type="eggNOG" id="COG2165">
    <property type="taxonomic scope" value="Bacteria"/>
</dbReference>
<dbReference type="InterPro" id="IPR045584">
    <property type="entry name" value="Pilin-like"/>
</dbReference>
<evidence type="ECO:0000313" key="2">
    <source>
        <dbReference type="EMBL" id="ADI39246.1"/>
    </source>
</evidence>
<dbReference type="STRING" id="716544.wcw_1909"/>
<name>D6YT51_WADCW</name>
<keyword evidence="1" id="KW-0812">Transmembrane</keyword>
<dbReference type="OrthoDB" id="21323at2"/>
<dbReference type="HOGENOM" id="CLU_156557_0_0_0"/>